<comment type="caution">
    <text evidence="4">The sequence shown here is derived from an EMBL/GenBank/DDBJ whole genome shotgun (WGS) entry which is preliminary data.</text>
</comment>
<keyword evidence="2" id="KW-0012">Acyltransferase</keyword>
<dbReference type="Gene3D" id="3.40.630.30">
    <property type="match status" value="1"/>
</dbReference>
<dbReference type="RefSeq" id="WP_069698316.1">
    <property type="nucleotide sequence ID" value="NZ_JAGGMA010000024.1"/>
</dbReference>
<dbReference type="OrthoDB" id="7163760at2"/>
<dbReference type="AlphaFoldDB" id="A0A1E5KXQ3"/>
<organism evidence="4 5">
    <name type="scientific">Enterococcus rivorum</name>
    <dbReference type="NCBI Taxonomy" id="762845"/>
    <lineage>
        <taxon>Bacteria</taxon>
        <taxon>Bacillati</taxon>
        <taxon>Bacillota</taxon>
        <taxon>Bacilli</taxon>
        <taxon>Lactobacillales</taxon>
        <taxon>Enterococcaceae</taxon>
        <taxon>Enterococcus</taxon>
    </lineage>
</organism>
<protein>
    <recommendedName>
        <fullName evidence="3">N-acetyltransferase domain-containing protein</fullName>
    </recommendedName>
</protein>
<evidence type="ECO:0000256" key="2">
    <source>
        <dbReference type="ARBA" id="ARBA00023315"/>
    </source>
</evidence>
<dbReference type="InterPro" id="IPR050680">
    <property type="entry name" value="YpeA/RimI_acetyltransf"/>
</dbReference>
<dbReference type="CDD" id="cd04301">
    <property type="entry name" value="NAT_SF"/>
    <property type="match status" value="1"/>
</dbReference>
<proteinExistence type="predicted"/>
<dbReference type="PANTHER" id="PTHR43420">
    <property type="entry name" value="ACETYLTRANSFERASE"/>
    <property type="match status" value="1"/>
</dbReference>
<evidence type="ECO:0000256" key="1">
    <source>
        <dbReference type="ARBA" id="ARBA00022679"/>
    </source>
</evidence>
<keyword evidence="5" id="KW-1185">Reference proteome</keyword>
<dbReference type="EMBL" id="MIEK01000017">
    <property type="protein sequence ID" value="OEH82680.1"/>
    <property type="molecule type" value="Genomic_DNA"/>
</dbReference>
<evidence type="ECO:0000259" key="3">
    <source>
        <dbReference type="PROSITE" id="PS51186"/>
    </source>
</evidence>
<evidence type="ECO:0000313" key="5">
    <source>
        <dbReference type="Proteomes" id="UP000095256"/>
    </source>
</evidence>
<dbReference type="InterPro" id="IPR016181">
    <property type="entry name" value="Acyl_CoA_acyltransferase"/>
</dbReference>
<dbReference type="GO" id="GO:0016747">
    <property type="term" value="F:acyltransferase activity, transferring groups other than amino-acyl groups"/>
    <property type="evidence" value="ECO:0007669"/>
    <property type="project" value="InterPro"/>
</dbReference>
<sequence>MRKYLSVQTKLTKEEITSIQQLKEKMENKGLRYKIDLAVFNNISGQVKHLLYTDGERLKGYAVMSCFDPTELEVAIIMEQKAEVFEAIDATLRNYVKEHQMKTMMIISDKQDQYMKQCLEKKKYTYYFSEYRMSLDFKRFVPSNKEKLMIESANFGDAKTILQLENSLAQSEDDQTVSLEDIQKTIVTKENNQIVASMRIEEELNCYAIYGFVVKEQLRGQGIGRQFLSQVIQELLKKEPQKVYLEVSTENEPALHLYQSVGFRIDTHFNYYLARL</sequence>
<dbReference type="Pfam" id="PF00583">
    <property type="entry name" value="Acetyltransf_1"/>
    <property type="match status" value="1"/>
</dbReference>
<dbReference type="InterPro" id="IPR000182">
    <property type="entry name" value="GNAT_dom"/>
</dbReference>
<gene>
    <name evidence="4" type="ORF">BCR26_12140</name>
</gene>
<keyword evidence="1" id="KW-0808">Transferase</keyword>
<dbReference type="Proteomes" id="UP000095256">
    <property type="component" value="Unassembled WGS sequence"/>
</dbReference>
<name>A0A1E5KXQ3_9ENTE</name>
<feature type="domain" description="N-acetyltransferase" evidence="3">
    <location>
        <begin position="148"/>
        <end position="276"/>
    </location>
</feature>
<accession>A0A1E5KXQ3</accession>
<reference evidence="4 5" key="1">
    <citation type="submission" date="2016-09" db="EMBL/GenBank/DDBJ databases">
        <authorList>
            <person name="Capua I."/>
            <person name="De Benedictis P."/>
            <person name="Joannis T."/>
            <person name="Lombin L.H."/>
            <person name="Cattoli G."/>
        </authorList>
    </citation>
    <scope>NUCLEOTIDE SEQUENCE [LARGE SCALE GENOMIC DNA]</scope>
    <source>
        <strain evidence="4 5">LMG 25899</strain>
    </source>
</reference>
<evidence type="ECO:0000313" key="4">
    <source>
        <dbReference type="EMBL" id="OEH82680.1"/>
    </source>
</evidence>
<dbReference type="SUPFAM" id="SSF55729">
    <property type="entry name" value="Acyl-CoA N-acyltransferases (Nat)"/>
    <property type="match status" value="1"/>
</dbReference>
<dbReference type="STRING" id="762845.BCR26_12140"/>
<dbReference type="PROSITE" id="PS51186">
    <property type="entry name" value="GNAT"/>
    <property type="match status" value="1"/>
</dbReference>